<keyword evidence="4" id="KW-0833">Ubl conjugation pathway</keyword>
<dbReference type="GO" id="GO:0034399">
    <property type="term" value="C:nuclear periphery"/>
    <property type="evidence" value="ECO:0007669"/>
    <property type="project" value="TreeGrafter"/>
</dbReference>
<dbReference type="GO" id="GO:0070979">
    <property type="term" value="P:protein K11-linked ubiquitination"/>
    <property type="evidence" value="ECO:0007669"/>
    <property type="project" value="TreeGrafter"/>
</dbReference>
<feature type="domain" description="Anaphase-promoting complex subunit 4-like WD40" evidence="7">
    <location>
        <begin position="26"/>
        <end position="120"/>
    </location>
</feature>
<dbReference type="GeneID" id="54555851"/>
<dbReference type="Pfam" id="PF12894">
    <property type="entry name" value="ANAPC4_WD40"/>
    <property type="match status" value="1"/>
</dbReference>
<dbReference type="OrthoDB" id="2110451at2759"/>
<dbReference type="EMBL" id="ML986491">
    <property type="protein sequence ID" value="KAF2277244.1"/>
    <property type="molecule type" value="Genomic_DNA"/>
</dbReference>
<dbReference type="PANTHER" id="PTHR13260">
    <property type="entry name" value="ANAPHASE PROMOTING COMPLEX SUBUNIT 4 APC4"/>
    <property type="match status" value="1"/>
</dbReference>
<dbReference type="SUPFAM" id="SSF117289">
    <property type="entry name" value="Nucleoporin domain"/>
    <property type="match status" value="1"/>
</dbReference>
<dbReference type="GO" id="GO:0005680">
    <property type="term" value="C:anaphase-promoting complex"/>
    <property type="evidence" value="ECO:0007669"/>
    <property type="project" value="InterPro"/>
</dbReference>
<evidence type="ECO:0000313" key="9">
    <source>
        <dbReference type="EMBL" id="KAF2277244.1"/>
    </source>
</evidence>
<dbReference type="AlphaFoldDB" id="A0A6A6JLX1"/>
<dbReference type="GO" id="GO:0031145">
    <property type="term" value="P:anaphase-promoting complex-dependent catabolic process"/>
    <property type="evidence" value="ECO:0007669"/>
    <property type="project" value="InterPro"/>
</dbReference>
<protein>
    <recommendedName>
        <fullName evidence="1">Anaphase-promoting complex subunit 4</fullName>
    </recommendedName>
</protein>
<accession>A0A6A6JLX1</accession>
<evidence type="ECO:0000256" key="5">
    <source>
        <dbReference type="ARBA" id="ARBA00023306"/>
    </source>
</evidence>
<feature type="region of interest" description="Disordered" evidence="6">
    <location>
        <begin position="689"/>
        <end position="711"/>
    </location>
</feature>
<gene>
    <name evidence="9" type="ORF">EI97DRAFT_500836</name>
</gene>
<feature type="domain" description="Anaphase-promoting complex subunit 4 long" evidence="8">
    <location>
        <begin position="313"/>
        <end position="523"/>
    </location>
</feature>
<name>A0A6A6JLX1_WESOR</name>
<keyword evidence="2" id="KW-0132">Cell division</keyword>
<dbReference type="InterPro" id="IPR024789">
    <property type="entry name" value="APC4"/>
</dbReference>
<keyword evidence="10" id="KW-1185">Reference proteome</keyword>
<dbReference type="Proteomes" id="UP000800097">
    <property type="component" value="Unassembled WGS sequence"/>
</dbReference>
<evidence type="ECO:0000313" key="10">
    <source>
        <dbReference type="Proteomes" id="UP000800097"/>
    </source>
</evidence>
<evidence type="ECO:0000256" key="2">
    <source>
        <dbReference type="ARBA" id="ARBA00022618"/>
    </source>
</evidence>
<evidence type="ECO:0000259" key="7">
    <source>
        <dbReference type="Pfam" id="PF12894"/>
    </source>
</evidence>
<dbReference type="GO" id="GO:0051301">
    <property type="term" value="P:cell division"/>
    <property type="evidence" value="ECO:0007669"/>
    <property type="project" value="UniProtKB-KW"/>
</dbReference>
<sequence length="964" mass="106411">MESIKGPKLLKQAEKVLLRPIHPHLLSYCPTMDLIAVVTDEENLDVYRINGQRAFGLKRKKKNVTVDSICWEFNGQALAVAWSDGLTDILSAETGKVIHPNVPAPPVGEEAPRIRCIGWGLNFINVESVKRRTGLRQQKGDPKGRPTVTFAAETTDDWDTHRDDTTIEDFLQRQPDLQKLDIDPDLPDQLAMMDMEALLPRLPAIPLPPANPFMRAGAQADAGGFSSQAQVDSLLHSQHLKDHNSVDMLIRCTDSGTVHPSIYDSLETINIQLPSSWSLKSSKALLHASHPYSNSHVLLTEIVTDTSDTRLAFVPLTLGFIPSAGIYLHIISSKASQLQNLLLYIQQTLSRIQTWWQHSMDLPSKFMRNISETLQGKGQGTLVENFYHSVCTGHWYPVVREWLLDELGEAGWKRWDTTVKSSLTTVIQLLQENFLPALDRCSIILSRLRGLARYHDTDSSGDVVGSESSSDGGWIFNTPVRDFTSLLEQIQNLRFLGHTAMKYATEEKRGWYYMSRWLRYAIEIEGMEPGSQTRMEWDNKDPAIDVEMVLEYIQFSLQRSDLEPLLKGAGTLDEEVQKRGMTGYEETVKAVEGIRQGAGFGAQSVCMEFVLGGVKEGCKALLGGISKWQRSNVSMDCGIVLEDVGDDGNEGAVMDMRMVFELANDPANTARSSAATTAQSIRNLTNGLSSLTLSKPTHSPSSQTDSSEPPDAITTYILHHQPSSSTTSNQPHPPRPQLHIHRLAHSPSITSLPASVHTYAISTLEFPTEPTVSCRILDAKFADDVALLVLLELSKEDKKKYLILSLPYTPTTAALQAPGQKPQVIHYSPQLCNPSNNHSSGDDALRQHVLPHGTPLPPSSPCRTTIAVSWEDIQAHTRHVFSPGGGNDGGEQAEAEAEAEAEAGRERGGGVEDDSFVPMKMEVNGRQGRRVVLVLAEGGRGWRVLDLDFLEGEAEVGEKKGVGR</sequence>
<feature type="compositionally biased region" description="Polar residues" evidence="6">
    <location>
        <begin position="695"/>
        <end position="707"/>
    </location>
</feature>
<evidence type="ECO:0000256" key="1">
    <source>
        <dbReference type="ARBA" id="ARBA00016067"/>
    </source>
</evidence>
<organism evidence="9 10">
    <name type="scientific">Westerdykella ornata</name>
    <dbReference type="NCBI Taxonomy" id="318751"/>
    <lineage>
        <taxon>Eukaryota</taxon>
        <taxon>Fungi</taxon>
        <taxon>Dikarya</taxon>
        <taxon>Ascomycota</taxon>
        <taxon>Pezizomycotina</taxon>
        <taxon>Dothideomycetes</taxon>
        <taxon>Pleosporomycetidae</taxon>
        <taxon>Pleosporales</taxon>
        <taxon>Sporormiaceae</taxon>
        <taxon>Westerdykella</taxon>
    </lineage>
</organism>
<evidence type="ECO:0000256" key="4">
    <source>
        <dbReference type="ARBA" id="ARBA00022786"/>
    </source>
</evidence>
<evidence type="ECO:0000256" key="3">
    <source>
        <dbReference type="ARBA" id="ARBA00022776"/>
    </source>
</evidence>
<proteinExistence type="predicted"/>
<feature type="region of interest" description="Disordered" evidence="6">
    <location>
        <begin position="881"/>
        <end position="914"/>
    </location>
</feature>
<dbReference type="InterPro" id="IPR024977">
    <property type="entry name" value="Apc4-like_WD40_dom"/>
</dbReference>
<dbReference type="InterPro" id="IPR024790">
    <property type="entry name" value="APC4_long_dom"/>
</dbReference>
<keyword evidence="5" id="KW-0131">Cell cycle</keyword>
<dbReference type="RefSeq" id="XP_033654783.1">
    <property type="nucleotide sequence ID" value="XM_033802676.1"/>
</dbReference>
<evidence type="ECO:0000259" key="8">
    <source>
        <dbReference type="Pfam" id="PF12896"/>
    </source>
</evidence>
<feature type="compositionally biased region" description="Acidic residues" evidence="6">
    <location>
        <begin position="891"/>
        <end position="901"/>
    </location>
</feature>
<evidence type="ECO:0000256" key="6">
    <source>
        <dbReference type="SAM" id="MobiDB-lite"/>
    </source>
</evidence>
<dbReference type="PANTHER" id="PTHR13260:SF0">
    <property type="entry name" value="ANAPHASE-PROMOTING COMPLEX SUBUNIT 4"/>
    <property type="match status" value="1"/>
</dbReference>
<reference evidence="9" key="1">
    <citation type="journal article" date="2020" name="Stud. Mycol.">
        <title>101 Dothideomycetes genomes: a test case for predicting lifestyles and emergence of pathogens.</title>
        <authorList>
            <person name="Haridas S."/>
            <person name="Albert R."/>
            <person name="Binder M."/>
            <person name="Bloem J."/>
            <person name="Labutti K."/>
            <person name="Salamov A."/>
            <person name="Andreopoulos B."/>
            <person name="Baker S."/>
            <person name="Barry K."/>
            <person name="Bills G."/>
            <person name="Bluhm B."/>
            <person name="Cannon C."/>
            <person name="Castanera R."/>
            <person name="Culley D."/>
            <person name="Daum C."/>
            <person name="Ezra D."/>
            <person name="Gonzalez J."/>
            <person name="Henrissat B."/>
            <person name="Kuo A."/>
            <person name="Liang C."/>
            <person name="Lipzen A."/>
            <person name="Lutzoni F."/>
            <person name="Magnuson J."/>
            <person name="Mondo S."/>
            <person name="Nolan M."/>
            <person name="Ohm R."/>
            <person name="Pangilinan J."/>
            <person name="Park H.-J."/>
            <person name="Ramirez L."/>
            <person name="Alfaro M."/>
            <person name="Sun H."/>
            <person name="Tritt A."/>
            <person name="Yoshinaga Y."/>
            <person name="Zwiers L.-H."/>
            <person name="Turgeon B."/>
            <person name="Goodwin S."/>
            <person name="Spatafora J."/>
            <person name="Crous P."/>
            <person name="Grigoriev I."/>
        </authorList>
    </citation>
    <scope>NUCLEOTIDE SEQUENCE</scope>
    <source>
        <strain evidence="9">CBS 379.55</strain>
    </source>
</reference>
<keyword evidence="3" id="KW-0498">Mitosis</keyword>
<dbReference type="Pfam" id="PF12896">
    <property type="entry name" value="ANAPC4"/>
    <property type="match status" value="1"/>
</dbReference>